<name>A0A4R6J3Q7_9BACT</name>
<protein>
    <recommendedName>
        <fullName evidence="8">Metalloprotease</fullName>
    </recommendedName>
</protein>
<dbReference type="RefSeq" id="WP_133474013.1">
    <property type="nucleotide sequence ID" value="NZ_SNWP01000010.1"/>
</dbReference>
<dbReference type="Pfam" id="PF04228">
    <property type="entry name" value="Zn_peptidase"/>
    <property type="match status" value="1"/>
</dbReference>
<evidence type="ECO:0008006" key="8">
    <source>
        <dbReference type="Google" id="ProtNLM"/>
    </source>
</evidence>
<dbReference type="EMBL" id="SNWP01000010">
    <property type="protein sequence ID" value="TDO29411.1"/>
    <property type="molecule type" value="Genomic_DNA"/>
</dbReference>
<evidence type="ECO:0000256" key="4">
    <source>
        <dbReference type="ARBA" id="ARBA00023136"/>
    </source>
</evidence>
<evidence type="ECO:0000313" key="7">
    <source>
        <dbReference type="Proteomes" id="UP000295741"/>
    </source>
</evidence>
<keyword evidence="7" id="KW-1185">Reference proteome</keyword>
<dbReference type="AlphaFoldDB" id="A0A4R6J3Q7"/>
<comment type="caution">
    <text evidence="6">The sequence shown here is derived from an EMBL/GenBank/DDBJ whole genome shotgun (WGS) entry which is preliminary data.</text>
</comment>
<reference evidence="6 7" key="1">
    <citation type="submission" date="2019-03" db="EMBL/GenBank/DDBJ databases">
        <title>Genomic Encyclopedia of Archaeal and Bacterial Type Strains, Phase II (KMG-II): from individual species to whole genera.</title>
        <authorList>
            <person name="Goeker M."/>
        </authorList>
    </citation>
    <scope>NUCLEOTIDE SEQUENCE [LARGE SCALE GENOMIC DNA]</scope>
    <source>
        <strain evidence="6 7">DSM 28323</strain>
    </source>
</reference>
<dbReference type="Proteomes" id="UP000295741">
    <property type="component" value="Unassembled WGS sequence"/>
</dbReference>
<proteinExistence type="predicted"/>
<comment type="subcellular location">
    <subcellularLocation>
        <location evidence="1">Membrane</location>
        <topology evidence="1">Single-pass membrane protein</topology>
    </subcellularLocation>
</comment>
<keyword evidence="4 5" id="KW-0472">Membrane</keyword>
<organism evidence="6 7">
    <name type="scientific">Sediminibacterium goheungense</name>
    <dbReference type="NCBI Taxonomy" id="1086393"/>
    <lineage>
        <taxon>Bacteria</taxon>
        <taxon>Pseudomonadati</taxon>
        <taxon>Bacteroidota</taxon>
        <taxon>Chitinophagia</taxon>
        <taxon>Chitinophagales</taxon>
        <taxon>Chitinophagaceae</taxon>
        <taxon>Sediminibacterium</taxon>
    </lineage>
</organism>
<evidence type="ECO:0000256" key="1">
    <source>
        <dbReference type="ARBA" id="ARBA00004167"/>
    </source>
</evidence>
<gene>
    <name evidence="6" type="ORF">BC659_1500</name>
</gene>
<dbReference type="GO" id="GO:0016020">
    <property type="term" value="C:membrane"/>
    <property type="evidence" value="ECO:0007669"/>
    <property type="project" value="UniProtKB-SubCell"/>
</dbReference>
<keyword evidence="2 5" id="KW-0812">Transmembrane</keyword>
<feature type="transmembrane region" description="Helical" evidence="5">
    <location>
        <begin position="20"/>
        <end position="40"/>
    </location>
</feature>
<evidence type="ECO:0000256" key="3">
    <source>
        <dbReference type="ARBA" id="ARBA00022989"/>
    </source>
</evidence>
<dbReference type="InterPro" id="IPR007343">
    <property type="entry name" value="Uncharacterised_pept_Zn_put"/>
</dbReference>
<keyword evidence="3 5" id="KW-1133">Transmembrane helix</keyword>
<dbReference type="PANTHER" id="PTHR30168:SF0">
    <property type="entry name" value="INNER MEMBRANE PROTEIN"/>
    <property type="match status" value="1"/>
</dbReference>
<dbReference type="OrthoDB" id="9774900at2"/>
<evidence type="ECO:0000256" key="5">
    <source>
        <dbReference type="SAM" id="Phobius"/>
    </source>
</evidence>
<accession>A0A4R6J3Q7</accession>
<evidence type="ECO:0000256" key="2">
    <source>
        <dbReference type="ARBA" id="ARBA00022692"/>
    </source>
</evidence>
<dbReference type="PANTHER" id="PTHR30168">
    <property type="entry name" value="PUTATIVE MEMBRANE PROTEIN YPFJ"/>
    <property type="match status" value="1"/>
</dbReference>
<evidence type="ECO:0000313" key="6">
    <source>
        <dbReference type="EMBL" id="TDO29411.1"/>
    </source>
</evidence>
<sequence>MRWQGRRQSDNVEDRRGSKAPLAIGGGLGAVVIVVLYLIMGGNPNEVLQQVVQQPTTETKFSPREEELAAFTKVVLADTEDVWDSVYRSIGDVYEQPRLVLFSGSTSSGCGFASAASGPFYCPPDKRIYIDLSFFDELQQRFSVEGEFAMAYVIAHEVGHHIQELMGTTNKLQAMRSGVSETEYNKLSVKLELQADFLAGVWAHHAQRQKNILEEGDIASALAAANAIGDDRLQQAAGKTVNPDAFTHGTSKQRMYWFKKGFTTGDIKDGNTFASTEME</sequence>